<accession>A0A1W2G6I3</accession>
<evidence type="ECO:0000256" key="16">
    <source>
        <dbReference type="PIRSR" id="PIRSR000167-1"/>
    </source>
</evidence>
<evidence type="ECO:0000256" key="14">
    <source>
        <dbReference type="ARBA" id="ARBA00048321"/>
    </source>
</evidence>
<evidence type="ECO:0000256" key="5">
    <source>
        <dbReference type="ARBA" id="ARBA00022485"/>
    </source>
</evidence>
<dbReference type="InterPro" id="IPR004558">
    <property type="entry name" value="Coprogen_oxidase_HemN"/>
</dbReference>
<dbReference type="SFLD" id="SFLDG01082">
    <property type="entry name" value="B12-binding_domain_containing"/>
    <property type="match status" value="1"/>
</dbReference>
<evidence type="ECO:0000313" key="20">
    <source>
        <dbReference type="Proteomes" id="UP000192472"/>
    </source>
</evidence>
<dbReference type="STRING" id="692418.SAMN04488029_0296"/>
<dbReference type="InterPro" id="IPR007197">
    <property type="entry name" value="rSAM"/>
</dbReference>
<comment type="similarity">
    <text evidence="3 15">Belongs to the anaerobic coproporphyrinogen-III oxidase family.</text>
</comment>
<feature type="binding site" evidence="16">
    <location>
        <position position="144"/>
    </location>
    <ligand>
        <name>S-adenosyl-L-methionine</name>
        <dbReference type="ChEBI" id="CHEBI:59789"/>
        <label>1</label>
    </ligand>
</feature>
<dbReference type="InterPro" id="IPR023404">
    <property type="entry name" value="rSAM_horseshoe"/>
</dbReference>
<dbReference type="EC" id="1.3.98.3" evidence="15"/>
<feature type="binding site" evidence="16">
    <location>
        <position position="208"/>
    </location>
    <ligand>
        <name>S-adenosyl-L-methionine</name>
        <dbReference type="ChEBI" id="CHEBI:59789"/>
        <label>2</label>
    </ligand>
</feature>
<comment type="function">
    <text evidence="13">Involved in the heme biosynthesis. Catalyzes the anaerobic oxidative decarboxylation of propionate groups of rings A and B of coproporphyrinogen III to yield the vinyl groups in protoporphyrinogen IX.</text>
</comment>
<keyword evidence="11 15" id="KW-0411">Iron-sulfur</keyword>
<evidence type="ECO:0000259" key="18">
    <source>
        <dbReference type="PROSITE" id="PS51918"/>
    </source>
</evidence>
<reference evidence="19 20" key="1">
    <citation type="submission" date="2017-04" db="EMBL/GenBank/DDBJ databases">
        <authorList>
            <person name="Afonso C.L."/>
            <person name="Miller P.J."/>
            <person name="Scott M.A."/>
            <person name="Spackman E."/>
            <person name="Goraichik I."/>
            <person name="Dimitrov K.M."/>
            <person name="Suarez D.L."/>
            <person name="Swayne D.E."/>
        </authorList>
    </citation>
    <scope>NUCLEOTIDE SEQUENCE [LARGE SCALE GENOMIC DNA]</scope>
    <source>
        <strain evidence="19 20">DSM 26133</strain>
    </source>
</reference>
<comment type="subunit">
    <text evidence="4">Monomer.</text>
</comment>
<keyword evidence="9 15" id="KW-0560">Oxidoreductase</keyword>
<name>A0A1W2G6I3_REIFA</name>
<evidence type="ECO:0000256" key="6">
    <source>
        <dbReference type="ARBA" id="ARBA00022490"/>
    </source>
</evidence>
<keyword evidence="10 15" id="KW-0408">Iron</keyword>
<dbReference type="GO" id="GO:0051989">
    <property type="term" value="F:coproporphyrinogen dehydrogenase activity"/>
    <property type="evidence" value="ECO:0007669"/>
    <property type="project" value="UniProtKB-EC"/>
</dbReference>
<feature type="binding site" evidence="16">
    <location>
        <position position="171"/>
    </location>
    <ligand>
        <name>S-adenosyl-L-methionine</name>
        <dbReference type="ChEBI" id="CHEBI:59789"/>
        <label>2</label>
    </ligand>
</feature>
<dbReference type="GO" id="GO:0006782">
    <property type="term" value="P:protoporphyrinogen IX biosynthetic process"/>
    <property type="evidence" value="ECO:0007669"/>
    <property type="project" value="UniProtKB-UniPathway"/>
</dbReference>
<dbReference type="GO" id="GO:0046872">
    <property type="term" value="F:metal ion binding"/>
    <property type="evidence" value="ECO:0007669"/>
    <property type="project" value="UniProtKB-KW"/>
</dbReference>
<dbReference type="InterPro" id="IPR034505">
    <property type="entry name" value="Coproporphyrinogen-III_oxidase"/>
</dbReference>
<dbReference type="GO" id="GO:0051539">
    <property type="term" value="F:4 iron, 4 sulfur cluster binding"/>
    <property type="evidence" value="ECO:0007669"/>
    <property type="project" value="UniProtKB-KW"/>
</dbReference>
<comment type="pathway">
    <text evidence="2 15">Porphyrin-containing compound metabolism; protoporphyrin-IX biosynthesis; protoporphyrinogen-IX from coproporphyrinogen-III (AdoMet route): step 1/1.</text>
</comment>
<dbReference type="PANTHER" id="PTHR13932">
    <property type="entry name" value="COPROPORPHYRINIGEN III OXIDASE"/>
    <property type="match status" value="1"/>
</dbReference>
<feature type="binding site" evidence="16">
    <location>
        <position position="183"/>
    </location>
    <ligand>
        <name>S-adenosyl-L-methionine</name>
        <dbReference type="ChEBI" id="CHEBI:59789"/>
        <label>2</label>
    </ligand>
</feature>
<keyword evidence="6 15" id="KW-0963">Cytoplasm</keyword>
<feature type="binding site" evidence="16">
    <location>
        <position position="111"/>
    </location>
    <ligand>
        <name>S-adenosyl-L-methionine</name>
        <dbReference type="ChEBI" id="CHEBI:59789"/>
        <label>1</label>
    </ligand>
</feature>
<dbReference type="SUPFAM" id="SSF102114">
    <property type="entry name" value="Radical SAM enzymes"/>
    <property type="match status" value="1"/>
</dbReference>
<dbReference type="Proteomes" id="UP000192472">
    <property type="component" value="Unassembled WGS sequence"/>
</dbReference>
<dbReference type="EMBL" id="FWYF01000001">
    <property type="protein sequence ID" value="SMD31958.1"/>
    <property type="molecule type" value="Genomic_DNA"/>
</dbReference>
<evidence type="ECO:0000256" key="7">
    <source>
        <dbReference type="ARBA" id="ARBA00022691"/>
    </source>
</evidence>
<evidence type="ECO:0000256" key="15">
    <source>
        <dbReference type="PIRNR" id="PIRNR000167"/>
    </source>
</evidence>
<keyword evidence="12 15" id="KW-0627">Porphyrin biosynthesis</keyword>
<sequence length="452" mass="52110">MTTSLIRKYNIPGPRYTSYPTVPLWKEELDLDHWKQQLKQTFHLTNKNEGISLYIHLPYCESLCTYCGCTTRITVNHAVEKPYIDTVLKEWELYLNLFEDVPELTEIHLGGGTPTFFDPKNLARLIEGIRQTVTVRAGAKFGFEGHPNNTTEEHLQTLYDLGFKRVSFGIQDFDPTVQKMINRVQTYNQVEKVVDQARTIGYESINFDLIYGLPLQTKKSITDTCQKVQILKPDRIAFYSYAHVPWVKPGQRMFTEKDLPSHEEKRELYELGKQLLTEIGYGEIGMDHFSLPTDSLYMASHNGDMHRNFMGYTTHHSTVSIGLGVSAIGDSWNAYGQNLKRVEEYKKVVETGEFPIFKTHVLTKKESFVRKHITNLMCQFETSWEPSDLATEVFSSVDIKLTDMIADDLVRLIPGRLTITKKGRPFVRNACMALDIHLWNKTDQQQKFSLTI</sequence>
<keyword evidence="8 15" id="KW-0479">Metal-binding</keyword>
<dbReference type="PIRSF" id="PIRSF000167">
    <property type="entry name" value="HemN"/>
    <property type="match status" value="1"/>
</dbReference>
<protein>
    <recommendedName>
        <fullName evidence="15">Coproporphyrinogen-III oxidase</fullName>
        <ecNumber evidence="15">1.3.98.3</ecNumber>
    </recommendedName>
</protein>
<feature type="binding site" evidence="16">
    <location>
        <position position="328"/>
    </location>
    <ligand>
        <name>S-adenosyl-L-methionine</name>
        <dbReference type="ChEBI" id="CHEBI:59789"/>
        <label>1</label>
    </ligand>
</feature>
<dbReference type="Pfam" id="PF04055">
    <property type="entry name" value="Radical_SAM"/>
    <property type="match status" value="1"/>
</dbReference>
<dbReference type="InterPro" id="IPR058240">
    <property type="entry name" value="rSAM_sf"/>
</dbReference>
<dbReference type="SFLD" id="SFLDG01065">
    <property type="entry name" value="anaerobic_coproporphyrinogen-I"/>
    <property type="match status" value="1"/>
</dbReference>
<evidence type="ECO:0000256" key="9">
    <source>
        <dbReference type="ARBA" id="ARBA00023002"/>
    </source>
</evidence>
<feature type="binding site" evidence="17">
    <location>
        <position position="60"/>
    </location>
    <ligand>
        <name>[4Fe-4S] cluster</name>
        <dbReference type="ChEBI" id="CHEBI:49883"/>
        <note>4Fe-4S-S-AdoMet</note>
    </ligand>
</feature>
<dbReference type="UniPathway" id="UPA00251">
    <property type="reaction ID" value="UER00323"/>
</dbReference>
<evidence type="ECO:0000256" key="11">
    <source>
        <dbReference type="ARBA" id="ARBA00023014"/>
    </source>
</evidence>
<organism evidence="19 20">
    <name type="scientific">Reichenbachiella faecimaris</name>
    <dbReference type="NCBI Taxonomy" id="692418"/>
    <lineage>
        <taxon>Bacteria</taxon>
        <taxon>Pseudomonadati</taxon>
        <taxon>Bacteroidota</taxon>
        <taxon>Cytophagia</taxon>
        <taxon>Cytophagales</taxon>
        <taxon>Reichenbachiellaceae</taxon>
        <taxon>Reichenbachiella</taxon>
    </lineage>
</organism>
<dbReference type="NCBIfam" id="TIGR00538">
    <property type="entry name" value="hemN"/>
    <property type="match status" value="1"/>
</dbReference>
<dbReference type="GO" id="GO:0004109">
    <property type="term" value="F:coproporphyrinogen oxidase activity"/>
    <property type="evidence" value="ECO:0007669"/>
    <property type="project" value="InterPro"/>
</dbReference>
<dbReference type="RefSeq" id="WP_084370645.1">
    <property type="nucleotide sequence ID" value="NZ_FWYF01000001.1"/>
</dbReference>
<dbReference type="Gene3D" id="3.80.30.20">
    <property type="entry name" value="tm_1862 like domain"/>
    <property type="match status" value="1"/>
</dbReference>
<keyword evidence="20" id="KW-1185">Reference proteome</keyword>
<feature type="binding site" evidence="17">
    <location>
        <position position="64"/>
    </location>
    <ligand>
        <name>[4Fe-4S] cluster</name>
        <dbReference type="ChEBI" id="CHEBI:49883"/>
        <note>4Fe-4S-S-AdoMet</note>
    </ligand>
</feature>
<feature type="binding site" evidence="16">
    <location>
        <position position="242"/>
    </location>
    <ligand>
        <name>S-adenosyl-L-methionine</name>
        <dbReference type="ChEBI" id="CHEBI:59789"/>
        <label>2</label>
    </ligand>
</feature>
<comment type="subcellular location">
    <subcellularLocation>
        <location evidence="1 15">Cytoplasm</location>
    </subcellularLocation>
</comment>
<evidence type="ECO:0000256" key="12">
    <source>
        <dbReference type="ARBA" id="ARBA00023244"/>
    </source>
</evidence>
<comment type="cofactor">
    <cofactor evidence="15 17">
        <name>[4Fe-4S] cluster</name>
        <dbReference type="ChEBI" id="CHEBI:49883"/>
    </cofactor>
    <text evidence="15 17">Binds 1 [4Fe-4S] cluster. The cluster is coordinated with 3 cysteines and an exchangeable S-adenosyl-L-methionine.</text>
</comment>
<dbReference type="GO" id="GO:0005737">
    <property type="term" value="C:cytoplasm"/>
    <property type="evidence" value="ECO:0007669"/>
    <property type="project" value="UniProtKB-SubCell"/>
</dbReference>
<comment type="catalytic activity">
    <reaction evidence="14 15">
        <text>coproporphyrinogen III + 2 S-adenosyl-L-methionine = protoporphyrinogen IX + 2 5'-deoxyadenosine + 2 L-methionine + 2 CO2</text>
        <dbReference type="Rhea" id="RHEA:15425"/>
        <dbReference type="ChEBI" id="CHEBI:16526"/>
        <dbReference type="ChEBI" id="CHEBI:17319"/>
        <dbReference type="ChEBI" id="CHEBI:57307"/>
        <dbReference type="ChEBI" id="CHEBI:57309"/>
        <dbReference type="ChEBI" id="CHEBI:57844"/>
        <dbReference type="ChEBI" id="CHEBI:59789"/>
        <dbReference type="EC" id="1.3.98.3"/>
    </reaction>
</comment>
<dbReference type="InterPro" id="IPR006638">
    <property type="entry name" value="Elp3/MiaA/NifB-like_rSAM"/>
</dbReference>
<dbReference type="PANTHER" id="PTHR13932:SF6">
    <property type="entry name" value="OXYGEN-INDEPENDENT COPROPORPHYRINOGEN III OXIDASE"/>
    <property type="match status" value="1"/>
</dbReference>
<feature type="binding site" evidence="17">
    <location>
        <position position="67"/>
    </location>
    <ligand>
        <name>[4Fe-4S] cluster</name>
        <dbReference type="ChEBI" id="CHEBI:49883"/>
        <note>4Fe-4S-S-AdoMet</note>
    </ligand>
</feature>
<feature type="domain" description="Radical SAM core" evidence="18">
    <location>
        <begin position="45"/>
        <end position="278"/>
    </location>
</feature>
<feature type="binding site" evidence="16">
    <location>
        <begin position="66"/>
        <end position="68"/>
    </location>
    <ligand>
        <name>S-adenosyl-L-methionine</name>
        <dbReference type="ChEBI" id="CHEBI:59789"/>
        <label>2</label>
    </ligand>
</feature>
<evidence type="ECO:0000256" key="8">
    <source>
        <dbReference type="ARBA" id="ARBA00022723"/>
    </source>
</evidence>
<dbReference type="Gene3D" id="1.10.10.920">
    <property type="match status" value="1"/>
</dbReference>
<evidence type="ECO:0000256" key="2">
    <source>
        <dbReference type="ARBA" id="ARBA00004785"/>
    </source>
</evidence>
<evidence type="ECO:0000256" key="13">
    <source>
        <dbReference type="ARBA" id="ARBA00024295"/>
    </source>
</evidence>
<evidence type="ECO:0000313" key="19">
    <source>
        <dbReference type="EMBL" id="SMD31958.1"/>
    </source>
</evidence>
<gene>
    <name evidence="19" type="ORF">SAMN04488029_0296</name>
</gene>
<keyword evidence="5 15" id="KW-0004">4Fe-4S</keyword>
<dbReference type="SMART" id="SM00729">
    <property type="entry name" value="Elp3"/>
    <property type="match status" value="1"/>
</dbReference>
<proteinExistence type="inferred from homology"/>
<evidence type="ECO:0000256" key="3">
    <source>
        <dbReference type="ARBA" id="ARBA00005493"/>
    </source>
</evidence>
<dbReference type="PROSITE" id="PS51918">
    <property type="entry name" value="RADICAL_SAM"/>
    <property type="match status" value="1"/>
</dbReference>
<feature type="binding site" evidence="16">
    <location>
        <position position="54"/>
    </location>
    <ligand>
        <name>S-adenosyl-L-methionine</name>
        <dbReference type="ChEBI" id="CHEBI:59789"/>
        <label>1</label>
    </ligand>
</feature>
<evidence type="ECO:0000256" key="1">
    <source>
        <dbReference type="ARBA" id="ARBA00004496"/>
    </source>
</evidence>
<evidence type="ECO:0000256" key="17">
    <source>
        <dbReference type="PIRSR" id="PIRSR000167-2"/>
    </source>
</evidence>
<dbReference type="OrthoDB" id="9808022at2"/>
<feature type="binding site" evidence="16">
    <location>
        <begin position="112"/>
        <end position="113"/>
    </location>
    <ligand>
        <name>S-adenosyl-L-methionine</name>
        <dbReference type="ChEBI" id="CHEBI:59789"/>
        <label>2</label>
    </ligand>
</feature>
<evidence type="ECO:0000256" key="10">
    <source>
        <dbReference type="ARBA" id="ARBA00023004"/>
    </source>
</evidence>
<evidence type="ECO:0000256" key="4">
    <source>
        <dbReference type="ARBA" id="ARBA00011245"/>
    </source>
</evidence>
<dbReference type="AlphaFoldDB" id="A0A1W2G6I3"/>
<keyword evidence="7 15" id="KW-0949">S-adenosyl-L-methionine</keyword>
<dbReference type="SFLD" id="SFLDS00029">
    <property type="entry name" value="Radical_SAM"/>
    <property type="match status" value="1"/>
</dbReference>